<dbReference type="Gene3D" id="3.30.70.380">
    <property type="entry name" value="Ferrodoxin-fold anticodon-binding domain"/>
    <property type="match status" value="1"/>
</dbReference>
<proteinExistence type="predicted"/>
<reference evidence="2 3" key="1">
    <citation type="submission" date="2019-11" db="EMBL/GenBank/DDBJ databases">
        <title>Growth characteristics of pneumococcus vary with the chemical composition of the capsule and with environmental conditions.</title>
        <authorList>
            <person name="Tothpal A."/>
            <person name="Desobry K."/>
            <person name="Joshi S."/>
            <person name="Wyllie A.L."/>
            <person name="Weinberger D.M."/>
        </authorList>
    </citation>
    <scope>NUCLEOTIDE SEQUENCE [LARGE SCALE GENOMIC DNA]</scope>
    <source>
        <strain evidence="3">pnumococcus19F</strain>
    </source>
</reference>
<feature type="non-terminal residue" evidence="2">
    <location>
        <position position="1"/>
    </location>
</feature>
<dbReference type="EMBL" id="WNIA01000560">
    <property type="protein sequence ID" value="MTW00003.1"/>
    <property type="molecule type" value="Genomic_DNA"/>
</dbReference>
<dbReference type="InterPro" id="IPR005121">
    <property type="entry name" value="Fdx_antiC-bd"/>
</dbReference>
<dbReference type="Proteomes" id="UP000437160">
    <property type="component" value="Unassembled WGS sequence"/>
</dbReference>
<comment type="caution">
    <text evidence="2">The sequence shown here is derived from an EMBL/GenBank/DDBJ whole genome shotgun (WGS) entry which is preliminary data.</text>
</comment>
<gene>
    <name evidence="2" type="ORF">GM536_13380</name>
</gene>
<feature type="non-terminal residue" evidence="2">
    <location>
        <position position="104"/>
    </location>
</feature>
<dbReference type="AlphaFoldDB" id="A0A6I3UVA4"/>
<feature type="domain" description="FDX-ACB" evidence="1">
    <location>
        <begin position="35"/>
        <end position="104"/>
    </location>
</feature>
<dbReference type="SMART" id="SM00896">
    <property type="entry name" value="FDX-ACB"/>
    <property type="match status" value="1"/>
</dbReference>
<dbReference type="GO" id="GO:0016874">
    <property type="term" value="F:ligase activity"/>
    <property type="evidence" value="ECO:0007669"/>
    <property type="project" value="UniProtKB-KW"/>
</dbReference>
<accession>A0A6I3UVA4</accession>
<dbReference type="Pfam" id="PF03147">
    <property type="entry name" value="FDX-ACB"/>
    <property type="match status" value="1"/>
</dbReference>
<evidence type="ECO:0000313" key="3">
    <source>
        <dbReference type="Proteomes" id="UP000437160"/>
    </source>
</evidence>
<dbReference type="PROSITE" id="PS51447">
    <property type="entry name" value="FDX_ACB"/>
    <property type="match status" value="1"/>
</dbReference>
<keyword evidence="2" id="KW-0436">Ligase</keyword>
<protein>
    <submittedName>
        <fullName evidence="2">Phenylalanine--tRNA ligase subunit beta</fullName>
    </submittedName>
</protein>
<evidence type="ECO:0000313" key="2">
    <source>
        <dbReference type="EMBL" id="MTW00003.1"/>
    </source>
</evidence>
<dbReference type="SUPFAM" id="SSF54991">
    <property type="entry name" value="Anticodon-binding domain of PheRS"/>
    <property type="match status" value="1"/>
</dbReference>
<sequence>VTAKAYDIPETYVAELNLSAIEAALQPAAPFVEITKFPAVSRDVALLLKAEVTHQEVVDAIQATGVKRLTDIKLFDVFSGEKLGVGMKSMAYSLTFQNPEDSLT</sequence>
<organism evidence="2 3">
    <name type="scientific">Streptococcus pneumoniae</name>
    <dbReference type="NCBI Taxonomy" id="1313"/>
    <lineage>
        <taxon>Bacteria</taxon>
        <taxon>Bacillati</taxon>
        <taxon>Bacillota</taxon>
        <taxon>Bacilli</taxon>
        <taxon>Lactobacillales</taxon>
        <taxon>Streptococcaceae</taxon>
        <taxon>Streptococcus</taxon>
    </lineage>
</organism>
<dbReference type="InterPro" id="IPR036690">
    <property type="entry name" value="Fdx_antiC-bd_sf"/>
</dbReference>
<name>A0A6I3UVA4_STREE</name>
<evidence type="ECO:0000259" key="1">
    <source>
        <dbReference type="PROSITE" id="PS51447"/>
    </source>
</evidence>